<evidence type="ECO:0000313" key="7">
    <source>
        <dbReference type="EMBL" id="MFD0318923.1"/>
    </source>
</evidence>
<comment type="subcellular location">
    <subcellularLocation>
        <location evidence="1">Cell septum</location>
    </subcellularLocation>
</comment>
<evidence type="ECO:0000256" key="2">
    <source>
        <dbReference type="ARBA" id="ARBA00009323"/>
    </source>
</evidence>
<sequence length="151" mass="16818">MTDHLPGSPARRPLPRRVAPLSLRVHRVVWNALRVPLAADLRYDPASPLTVSVTFRPAEGPRVTWHIGRDLLSDGLTEATGEGDVRIWPLRGRGRWKVCLRLRSRGVQALFEADLRTLENWLRGTYEVVPDGTELAGVDWDALAAELLEGG</sequence>
<dbReference type="RefSeq" id="WP_381616720.1">
    <property type="nucleotide sequence ID" value="NZ_JBHTEB010000001.1"/>
</dbReference>
<evidence type="ECO:0000256" key="5">
    <source>
        <dbReference type="ARBA" id="ARBA00023210"/>
    </source>
</evidence>
<organism evidence="7 8">
    <name type="scientific">Streptomyces flavalbus</name>
    <dbReference type="NCBI Taxonomy" id="2665155"/>
    <lineage>
        <taxon>Bacteria</taxon>
        <taxon>Bacillati</taxon>
        <taxon>Actinomycetota</taxon>
        <taxon>Actinomycetes</taxon>
        <taxon>Kitasatosporales</taxon>
        <taxon>Streptomycetaceae</taxon>
        <taxon>Streptomyces</taxon>
    </lineage>
</organism>
<dbReference type="EMBL" id="JBHTEB010000001">
    <property type="protein sequence ID" value="MFD0318923.1"/>
    <property type="molecule type" value="Genomic_DNA"/>
</dbReference>
<evidence type="ECO:0000256" key="3">
    <source>
        <dbReference type="ARBA" id="ARBA00022618"/>
    </source>
</evidence>
<keyword evidence="3" id="KW-0132">Cell division</keyword>
<keyword evidence="4" id="KW-0749">Sporulation</keyword>
<protein>
    <submittedName>
        <fullName evidence="7">SsgA family sporulation/cell division regulator</fullName>
    </submittedName>
</protein>
<keyword evidence="6" id="KW-0131">Cell cycle</keyword>
<comment type="similarity">
    <text evidence="2">Belongs to the SsgA family.</text>
</comment>
<keyword evidence="5" id="KW-0717">Septation</keyword>
<gene>
    <name evidence="7" type="ORF">ACFQZ6_32850</name>
</gene>
<keyword evidence="8" id="KW-1185">Reference proteome</keyword>
<dbReference type="InterPro" id="IPR006776">
    <property type="entry name" value="SsgB"/>
</dbReference>
<proteinExistence type="inferred from homology"/>
<evidence type="ECO:0000256" key="1">
    <source>
        <dbReference type="ARBA" id="ARBA00004431"/>
    </source>
</evidence>
<dbReference type="Proteomes" id="UP001597023">
    <property type="component" value="Unassembled WGS sequence"/>
</dbReference>
<dbReference type="InterPro" id="IPR038658">
    <property type="entry name" value="SsgB_sf"/>
</dbReference>
<evidence type="ECO:0000256" key="6">
    <source>
        <dbReference type="ARBA" id="ARBA00023306"/>
    </source>
</evidence>
<name>A0ABW2WHN5_9ACTN</name>
<accession>A0ABW2WHN5</accession>
<evidence type="ECO:0000313" key="8">
    <source>
        <dbReference type="Proteomes" id="UP001597023"/>
    </source>
</evidence>
<dbReference type="Gene3D" id="2.30.31.20">
    <property type="entry name" value="Sporulation-specific cell division protein SsgB"/>
    <property type="match status" value="1"/>
</dbReference>
<comment type="caution">
    <text evidence="7">The sequence shown here is derived from an EMBL/GenBank/DDBJ whole genome shotgun (WGS) entry which is preliminary data.</text>
</comment>
<dbReference type="Pfam" id="PF04686">
    <property type="entry name" value="SsgA"/>
    <property type="match status" value="1"/>
</dbReference>
<reference evidence="8" key="1">
    <citation type="journal article" date="2019" name="Int. J. Syst. Evol. Microbiol.">
        <title>The Global Catalogue of Microorganisms (GCM) 10K type strain sequencing project: providing services to taxonomists for standard genome sequencing and annotation.</title>
        <authorList>
            <consortium name="The Broad Institute Genomics Platform"/>
            <consortium name="The Broad Institute Genome Sequencing Center for Infectious Disease"/>
            <person name="Wu L."/>
            <person name="Ma J."/>
        </authorList>
    </citation>
    <scope>NUCLEOTIDE SEQUENCE [LARGE SCALE GENOMIC DNA]</scope>
    <source>
        <strain evidence="8">CGMCC 4.7400</strain>
    </source>
</reference>
<evidence type="ECO:0000256" key="4">
    <source>
        <dbReference type="ARBA" id="ARBA00022969"/>
    </source>
</evidence>